<sequence>MSERPPVIVVAAAIVRDGRLLAARRRLPIQLRGRWELPGGKVEGGESERDALRREIREELAADIDVLERVGGDVDLGEWRVLRAYLALLRPDSADPKAGADHDAVRWVTVDDTAQLDWLDGDRPLLAHVWTHVHPQD</sequence>
<dbReference type="EMBL" id="JAAGOA010000021">
    <property type="protein sequence ID" value="NEE03342.1"/>
    <property type="molecule type" value="Genomic_DNA"/>
</dbReference>
<dbReference type="GO" id="GO:0035539">
    <property type="term" value="F:8-oxo-7,8-dihydrodeoxyguanosine triphosphate pyrophosphatase activity"/>
    <property type="evidence" value="ECO:0007669"/>
    <property type="project" value="UniProtKB-EC"/>
</dbReference>
<dbReference type="PRINTS" id="PR00502">
    <property type="entry name" value="NUDIXFAMILY"/>
</dbReference>
<keyword evidence="9" id="KW-0234">DNA repair</keyword>
<dbReference type="RefSeq" id="WP_163742929.1">
    <property type="nucleotide sequence ID" value="NZ_JAAGOA010000021.1"/>
</dbReference>
<keyword evidence="3" id="KW-0515">Mutator protein</keyword>
<accession>A0A6L9SFX6</accession>
<keyword evidence="7" id="KW-0378">Hydrolase</keyword>
<keyword evidence="14" id="KW-1185">Reference proteome</keyword>
<dbReference type="GO" id="GO:0006281">
    <property type="term" value="P:DNA repair"/>
    <property type="evidence" value="ECO:0007669"/>
    <property type="project" value="UniProtKB-KW"/>
</dbReference>
<dbReference type="GO" id="GO:0044716">
    <property type="term" value="F:8-oxo-GDP phosphatase activity"/>
    <property type="evidence" value="ECO:0007669"/>
    <property type="project" value="TreeGrafter"/>
</dbReference>
<comment type="catalytic activity">
    <reaction evidence="10">
        <text>8-oxo-dGTP + H2O = 8-oxo-dGMP + diphosphate + H(+)</text>
        <dbReference type="Rhea" id="RHEA:31575"/>
        <dbReference type="ChEBI" id="CHEBI:15377"/>
        <dbReference type="ChEBI" id="CHEBI:15378"/>
        <dbReference type="ChEBI" id="CHEBI:33019"/>
        <dbReference type="ChEBI" id="CHEBI:63224"/>
        <dbReference type="ChEBI" id="CHEBI:77896"/>
        <dbReference type="EC" id="3.6.1.55"/>
    </reaction>
</comment>
<dbReference type="PANTHER" id="PTHR47707:SF1">
    <property type="entry name" value="NUDIX HYDROLASE FAMILY PROTEIN"/>
    <property type="match status" value="1"/>
</dbReference>
<dbReference type="CDD" id="cd03425">
    <property type="entry name" value="NUDIX_MutT_NudA_like"/>
    <property type="match status" value="1"/>
</dbReference>
<comment type="caution">
    <text evidence="13">The sequence shown here is derived from an EMBL/GenBank/DDBJ whole genome shotgun (WGS) entry which is preliminary data.</text>
</comment>
<evidence type="ECO:0000256" key="2">
    <source>
        <dbReference type="ARBA" id="ARBA00005582"/>
    </source>
</evidence>
<dbReference type="InterPro" id="IPR000086">
    <property type="entry name" value="NUDIX_hydrolase_dom"/>
</dbReference>
<dbReference type="GO" id="GO:0044715">
    <property type="term" value="F:8-oxo-dGDP phosphatase activity"/>
    <property type="evidence" value="ECO:0007669"/>
    <property type="project" value="TreeGrafter"/>
</dbReference>
<dbReference type="EC" id="3.6.1.55" evidence="11"/>
<evidence type="ECO:0000256" key="11">
    <source>
        <dbReference type="ARBA" id="ARBA00038905"/>
    </source>
</evidence>
<comment type="cofactor">
    <cofactor evidence="1">
        <name>Mg(2+)</name>
        <dbReference type="ChEBI" id="CHEBI:18420"/>
    </cofactor>
</comment>
<dbReference type="SUPFAM" id="SSF55811">
    <property type="entry name" value="Nudix"/>
    <property type="match status" value="1"/>
</dbReference>
<evidence type="ECO:0000256" key="8">
    <source>
        <dbReference type="ARBA" id="ARBA00022842"/>
    </source>
</evidence>
<reference evidence="13 14" key="1">
    <citation type="submission" date="2020-02" db="EMBL/GenBank/DDBJ databases">
        <authorList>
            <person name="Li X.-J."/>
            <person name="Han X.-M."/>
        </authorList>
    </citation>
    <scope>NUCLEOTIDE SEQUENCE [LARGE SCALE GENOMIC DNA]</scope>
    <source>
        <strain evidence="13 14">CCTCC AB 2017055</strain>
    </source>
</reference>
<name>A0A6L9SFX6_9ACTN</name>
<dbReference type="InterPro" id="IPR015797">
    <property type="entry name" value="NUDIX_hydrolase-like_dom_sf"/>
</dbReference>
<protein>
    <recommendedName>
        <fullName evidence="11">8-oxo-dGTP diphosphatase</fullName>
        <ecNumber evidence="11">3.6.1.55</ecNumber>
    </recommendedName>
</protein>
<evidence type="ECO:0000256" key="7">
    <source>
        <dbReference type="ARBA" id="ARBA00022801"/>
    </source>
</evidence>
<dbReference type="InterPro" id="IPR047127">
    <property type="entry name" value="MutT-like"/>
</dbReference>
<dbReference type="Gene3D" id="3.90.79.10">
    <property type="entry name" value="Nucleoside Triphosphate Pyrophosphohydrolase"/>
    <property type="match status" value="1"/>
</dbReference>
<evidence type="ECO:0000256" key="5">
    <source>
        <dbReference type="ARBA" id="ARBA00022723"/>
    </source>
</evidence>
<dbReference type="Pfam" id="PF00293">
    <property type="entry name" value="NUDIX"/>
    <property type="match status" value="1"/>
</dbReference>
<proteinExistence type="inferred from homology"/>
<dbReference type="GO" id="GO:0006260">
    <property type="term" value="P:DNA replication"/>
    <property type="evidence" value="ECO:0007669"/>
    <property type="project" value="UniProtKB-KW"/>
</dbReference>
<keyword evidence="8" id="KW-0460">Magnesium</keyword>
<dbReference type="GO" id="GO:0008413">
    <property type="term" value="F:8-oxo-7,8-dihydroguanosine triphosphate pyrophosphatase activity"/>
    <property type="evidence" value="ECO:0007669"/>
    <property type="project" value="TreeGrafter"/>
</dbReference>
<gene>
    <name evidence="13" type="ORF">G1H10_24550</name>
</gene>
<keyword evidence="6" id="KW-0227">DNA damage</keyword>
<dbReference type="PROSITE" id="PS51462">
    <property type="entry name" value="NUDIX"/>
    <property type="match status" value="1"/>
</dbReference>
<evidence type="ECO:0000256" key="1">
    <source>
        <dbReference type="ARBA" id="ARBA00001946"/>
    </source>
</evidence>
<comment type="similarity">
    <text evidence="2">Belongs to the Nudix hydrolase family.</text>
</comment>
<keyword evidence="5" id="KW-0479">Metal-binding</keyword>
<dbReference type="GO" id="GO:0046872">
    <property type="term" value="F:metal ion binding"/>
    <property type="evidence" value="ECO:0007669"/>
    <property type="project" value="UniProtKB-KW"/>
</dbReference>
<organism evidence="13 14">
    <name type="scientific">Phytoactinopolyspora halotolerans</name>
    <dbReference type="NCBI Taxonomy" id="1981512"/>
    <lineage>
        <taxon>Bacteria</taxon>
        <taxon>Bacillati</taxon>
        <taxon>Actinomycetota</taxon>
        <taxon>Actinomycetes</taxon>
        <taxon>Jiangellales</taxon>
        <taxon>Jiangellaceae</taxon>
        <taxon>Phytoactinopolyspora</taxon>
    </lineage>
</organism>
<feature type="domain" description="Nudix hydrolase" evidence="12">
    <location>
        <begin position="5"/>
        <end position="133"/>
    </location>
</feature>
<evidence type="ECO:0000256" key="4">
    <source>
        <dbReference type="ARBA" id="ARBA00022705"/>
    </source>
</evidence>
<dbReference type="PANTHER" id="PTHR47707">
    <property type="entry name" value="8-OXO-DGTP DIPHOSPHATASE"/>
    <property type="match status" value="1"/>
</dbReference>
<dbReference type="AlphaFoldDB" id="A0A6L9SFX6"/>
<evidence type="ECO:0000256" key="10">
    <source>
        <dbReference type="ARBA" id="ARBA00035861"/>
    </source>
</evidence>
<evidence type="ECO:0000256" key="3">
    <source>
        <dbReference type="ARBA" id="ARBA00022457"/>
    </source>
</evidence>
<evidence type="ECO:0000313" key="14">
    <source>
        <dbReference type="Proteomes" id="UP000475214"/>
    </source>
</evidence>
<dbReference type="InterPro" id="IPR020476">
    <property type="entry name" value="Nudix_hydrolase"/>
</dbReference>
<evidence type="ECO:0000256" key="6">
    <source>
        <dbReference type="ARBA" id="ARBA00022763"/>
    </source>
</evidence>
<evidence type="ECO:0000313" key="13">
    <source>
        <dbReference type="EMBL" id="NEE03342.1"/>
    </source>
</evidence>
<dbReference type="Proteomes" id="UP000475214">
    <property type="component" value="Unassembled WGS sequence"/>
</dbReference>
<evidence type="ECO:0000256" key="9">
    <source>
        <dbReference type="ARBA" id="ARBA00023204"/>
    </source>
</evidence>
<keyword evidence="4" id="KW-0235">DNA replication</keyword>
<evidence type="ECO:0000259" key="12">
    <source>
        <dbReference type="PROSITE" id="PS51462"/>
    </source>
</evidence>